<dbReference type="EMBL" id="AEAG01000624">
    <property type="protein sequence ID" value="EGH22906.1"/>
    <property type="molecule type" value="Genomic_DNA"/>
</dbReference>
<comment type="caution">
    <text evidence="1">The sequence shown here is derived from an EMBL/GenBank/DDBJ whole genome shotgun (WGS) entry which is preliminary data.</text>
</comment>
<dbReference type="AlphaFoldDB" id="A0A656GA33"/>
<evidence type="ECO:0000313" key="2">
    <source>
        <dbReference type="Proteomes" id="UP000003465"/>
    </source>
</evidence>
<organism evidence="1 2">
    <name type="scientific">Pseudomonas amygdali pv. mori str. 301020</name>
    <dbReference type="NCBI Taxonomy" id="629261"/>
    <lineage>
        <taxon>Bacteria</taxon>
        <taxon>Pseudomonadati</taxon>
        <taxon>Pseudomonadota</taxon>
        <taxon>Gammaproteobacteria</taxon>
        <taxon>Pseudomonadales</taxon>
        <taxon>Pseudomonadaceae</taxon>
        <taxon>Pseudomonas</taxon>
        <taxon>Pseudomonas amygdali</taxon>
    </lineage>
</organism>
<feature type="non-terminal residue" evidence="1">
    <location>
        <position position="1"/>
    </location>
</feature>
<evidence type="ECO:0000313" key="1">
    <source>
        <dbReference type="EMBL" id="EGH22906.1"/>
    </source>
</evidence>
<reference evidence="1 2" key="1">
    <citation type="journal article" date="2011" name="PLoS Pathog.">
        <title>Dynamic evolution of pathogenicity revealed by sequencing and comparative genomics of 19 Pseudomonas syringae isolates.</title>
        <authorList>
            <person name="Baltrus D.A."/>
            <person name="Nishimura M.T."/>
            <person name="Romanchuk A."/>
            <person name="Chang J.H."/>
            <person name="Mukhtar M.S."/>
            <person name="Cherkis K."/>
            <person name="Roach J."/>
            <person name="Grant S.R."/>
            <person name="Jones C.D."/>
            <person name="Dangl J.L."/>
        </authorList>
    </citation>
    <scope>NUCLEOTIDE SEQUENCE [LARGE SCALE GENOMIC DNA]</scope>
    <source>
        <strain evidence="1 2">301020</strain>
    </source>
</reference>
<gene>
    <name evidence="1" type="ORF">PSYMO_16073</name>
</gene>
<accession>A0A656GA33</accession>
<name>A0A656GA33_PSEA0</name>
<proteinExistence type="predicted"/>
<protein>
    <submittedName>
        <fullName evidence="1">Uncharacterized protein</fullName>
    </submittedName>
</protein>
<sequence length="86" mass="9369">FAIPANIVVIRAALSGCDIDQVNRSAKSSALKFSAQTYGSTVLATINGRFIQRSLRHRIGLKDTQMKKTNPGVGLIKPKSLWRDNG</sequence>
<dbReference type="Proteomes" id="UP000003465">
    <property type="component" value="Unassembled WGS sequence"/>
</dbReference>